<proteinExistence type="predicted"/>
<organism evidence="3 4">
    <name type="scientific">Stichopus japonicus</name>
    <name type="common">Sea cucumber</name>
    <dbReference type="NCBI Taxonomy" id="307972"/>
    <lineage>
        <taxon>Eukaryota</taxon>
        <taxon>Metazoa</taxon>
        <taxon>Echinodermata</taxon>
        <taxon>Eleutherozoa</taxon>
        <taxon>Echinozoa</taxon>
        <taxon>Holothuroidea</taxon>
        <taxon>Aspidochirotacea</taxon>
        <taxon>Aspidochirotida</taxon>
        <taxon>Stichopodidae</taxon>
        <taxon>Apostichopus</taxon>
    </lineage>
</organism>
<comment type="caution">
    <text evidence="3">The sequence shown here is derived from an EMBL/GenBank/DDBJ whole genome shotgun (WGS) entry which is preliminary data.</text>
</comment>
<dbReference type="PANTHER" id="PTHR34533:SF3">
    <property type="entry name" value="BICD FAMILY-LIKE CARGO ADAPTER 2"/>
    <property type="match status" value="1"/>
</dbReference>
<feature type="coiled-coil region" evidence="1">
    <location>
        <begin position="84"/>
        <end position="132"/>
    </location>
</feature>
<evidence type="ECO:0000313" key="3">
    <source>
        <dbReference type="EMBL" id="PIK53706.1"/>
    </source>
</evidence>
<evidence type="ECO:0000256" key="1">
    <source>
        <dbReference type="SAM" id="Coils"/>
    </source>
</evidence>
<accession>A0A2G8L0B2</accession>
<protein>
    <submittedName>
        <fullName evidence="3">Uncharacterized protein</fullName>
    </submittedName>
</protein>
<reference evidence="3 4" key="1">
    <citation type="journal article" date="2017" name="PLoS Biol.">
        <title>The sea cucumber genome provides insights into morphological evolution and visceral regeneration.</title>
        <authorList>
            <person name="Zhang X."/>
            <person name="Sun L."/>
            <person name="Yuan J."/>
            <person name="Sun Y."/>
            <person name="Gao Y."/>
            <person name="Zhang L."/>
            <person name="Li S."/>
            <person name="Dai H."/>
            <person name="Hamel J.F."/>
            <person name="Liu C."/>
            <person name="Yu Y."/>
            <person name="Liu S."/>
            <person name="Lin W."/>
            <person name="Guo K."/>
            <person name="Jin S."/>
            <person name="Xu P."/>
            <person name="Storey K.B."/>
            <person name="Huan P."/>
            <person name="Zhang T."/>
            <person name="Zhou Y."/>
            <person name="Zhang J."/>
            <person name="Lin C."/>
            <person name="Li X."/>
            <person name="Xing L."/>
            <person name="Huo D."/>
            <person name="Sun M."/>
            <person name="Wang L."/>
            <person name="Mercier A."/>
            <person name="Li F."/>
            <person name="Yang H."/>
            <person name="Xiang J."/>
        </authorList>
    </citation>
    <scope>NUCLEOTIDE SEQUENCE [LARGE SCALE GENOMIC DNA]</scope>
    <source>
        <strain evidence="3">Shaxun</strain>
        <tissue evidence="3">Muscle</tissue>
    </source>
</reference>
<dbReference type="EMBL" id="MRZV01000276">
    <property type="protein sequence ID" value="PIK53706.1"/>
    <property type="molecule type" value="Genomic_DNA"/>
</dbReference>
<feature type="compositionally biased region" description="Low complexity" evidence="2">
    <location>
        <begin position="36"/>
        <end position="49"/>
    </location>
</feature>
<dbReference type="PANTHER" id="PTHR34533">
    <property type="entry name" value="TRANSMEMBRANE PROTEIN CCDC163"/>
    <property type="match status" value="1"/>
</dbReference>
<keyword evidence="1" id="KW-0175">Coiled coil</keyword>
<dbReference type="OrthoDB" id="9904351at2759"/>
<feature type="non-terminal residue" evidence="3">
    <location>
        <position position="271"/>
    </location>
</feature>
<feature type="region of interest" description="Disordered" evidence="2">
    <location>
        <begin position="29"/>
        <end position="78"/>
    </location>
</feature>
<keyword evidence="4" id="KW-1185">Reference proteome</keyword>
<dbReference type="AlphaFoldDB" id="A0A2G8L0B2"/>
<dbReference type="InterPro" id="IPR039284">
    <property type="entry name" value="CCDC159/163"/>
</dbReference>
<name>A0A2G8L0B2_STIJA</name>
<evidence type="ECO:0000313" key="4">
    <source>
        <dbReference type="Proteomes" id="UP000230750"/>
    </source>
</evidence>
<dbReference type="Proteomes" id="UP000230750">
    <property type="component" value="Unassembled WGS sequence"/>
</dbReference>
<sequence length="271" mass="31510">MYSWDRKFGDVVNDTEKHLTKARQALDSANYRNGLSSYSEDSSSYQRSYPLDSYQPPKQFSPRHSRDVSYDPYSRQNDHAGGMVAILSEKIERQGKTIEDLTRQVLTLERDNEKGALRLRGLEQEVASLRQRMSEDGVHLQTEEKVDRFHRDVKGKLEELKHQMEIQRRSDAEPILSVGRDWKEAITAEVHELKRQVERECDSLYREIELVRAKLIRYDVDLSSQHGDTKEVARRVDKLKEEFQNNASKVSVQLNSISAATRATSQHRYRG</sequence>
<evidence type="ECO:0000256" key="2">
    <source>
        <dbReference type="SAM" id="MobiDB-lite"/>
    </source>
</evidence>
<gene>
    <name evidence="3" type="ORF">BSL78_09418</name>
</gene>